<dbReference type="GO" id="GO:0005634">
    <property type="term" value="C:nucleus"/>
    <property type="evidence" value="ECO:0007669"/>
    <property type="project" value="UniProtKB-SubCell"/>
</dbReference>
<dbReference type="EMBL" id="MCGN01000006">
    <property type="protein sequence ID" value="ORY95473.1"/>
    <property type="molecule type" value="Genomic_DNA"/>
</dbReference>
<evidence type="ECO:0000313" key="9">
    <source>
        <dbReference type="EMBL" id="ORY95473.1"/>
    </source>
</evidence>
<evidence type="ECO:0000259" key="8">
    <source>
        <dbReference type="PROSITE" id="PS50114"/>
    </source>
</evidence>
<feature type="domain" description="GATA-type" evidence="8">
    <location>
        <begin position="335"/>
        <end position="382"/>
    </location>
</feature>
<dbReference type="STRING" id="13706.A0A1X2H9Y2"/>
<dbReference type="GO" id="GO:0000981">
    <property type="term" value="F:DNA-binding transcription factor activity, RNA polymerase II-specific"/>
    <property type="evidence" value="ECO:0007669"/>
    <property type="project" value="TreeGrafter"/>
</dbReference>
<dbReference type="Gene3D" id="3.30.50.10">
    <property type="entry name" value="Erythroid Transcription Factor GATA-1, subunit A"/>
    <property type="match status" value="1"/>
</dbReference>
<comment type="caution">
    <text evidence="9">The sequence shown here is derived from an EMBL/GenBank/DDBJ whole genome shotgun (WGS) entry which is preliminary data.</text>
</comment>
<dbReference type="Proteomes" id="UP000242180">
    <property type="component" value="Unassembled WGS sequence"/>
</dbReference>
<feature type="compositionally biased region" description="Basic residues" evidence="7">
    <location>
        <begin position="302"/>
        <end position="314"/>
    </location>
</feature>
<keyword evidence="5" id="KW-0539">Nucleus</keyword>
<dbReference type="AlphaFoldDB" id="A0A1X2H9Y2"/>
<reference evidence="9 10" key="1">
    <citation type="submission" date="2016-07" db="EMBL/GenBank/DDBJ databases">
        <title>Pervasive Adenine N6-methylation of Active Genes in Fungi.</title>
        <authorList>
            <consortium name="DOE Joint Genome Institute"/>
            <person name="Mondo S.J."/>
            <person name="Dannebaum R.O."/>
            <person name="Kuo R.C."/>
            <person name="Labutti K."/>
            <person name="Haridas S."/>
            <person name="Kuo A."/>
            <person name="Salamov A."/>
            <person name="Ahrendt S.R."/>
            <person name="Lipzen A."/>
            <person name="Sullivan W."/>
            <person name="Andreopoulos W.B."/>
            <person name="Clum A."/>
            <person name="Lindquist E."/>
            <person name="Daum C."/>
            <person name="Ramamoorthy G.K."/>
            <person name="Gryganskyi A."/>
            <person name="Culley D."/>
            <person name="Magnuson J.K."/>
            <person name="James T.Y."/>
            <person name="O'Malley M.A."/>
            <person name="Stajich J.E."/>
            <person name="Spatafora J.W."/>
            <person name="Visel A."/>
            <person name="Grigoriev I.V."/>
        </authorList>
    </citation>
    <scope>NUCLEOTIDE SEQUENCE [LARGE SCALE GENOMIC DNA]</scope>
    <source>
        <strain evidence="9 10">NRRL 2496</strain>
    </source>
</reference>
<feature type="compositionally biased region" description="Basic and acidic residues" evidence="7">
    <location>
        <begin position="231"/>
        <end position="244"/>
    </location>
</feature>
<keyword evidence="3 6" id="KW-0863">Zinc-finger</keyword>
<dbReference type="PANTHER" id="PTHR10071:SF281">
    <property type="entry name" value="BOX A-BINDING FACTOR-RELATED"/>
    <property type="match status" value="1"/>
</dbReference>
<evidence type="ECO:0000256" key="3">
    <source>
        <dbReference type="ARBA" id="ARBA00022771"/>
    </source>
</evidence>
<name>A0A1X2H9Y2_SYNRA</name>
<dbReference type="InterPro" id="IPR013088">
    <property type="entry name" value="Znf_NHR/GATA"/>
</dbReference>
<dbReference type="PRINTS" id="PR00619">
    <property type="entry name" value="GATAZNFINGER"/>
</dbReference>
<feature type="region of interest" description="Disordered" evidence="7">
    <location>
        <begin position="193"/>
        <end position="214"/>
    </location>
</feature>
<keyword evidence="10" id="KW-1185">Reference proteome</keyword>
<dbReference type="GO" id="GO:0045944">
    <property type="term" value="P:positive regulation of transcription by RNA polymerase II"/>
    <property type="evidence" value="ECO:0007669"/>
    <property type="project" value="TreeGrafter"/>
</dbReference>
<dbReference type="InParanoid" id="A0A1X2H9Y2"/>
<feature type="region of interest" description="Disordered" evidence="7">
    <location>
        <begin position="230"/>
        <end position="329"/>
    </location>
</feature>
<keyword evidence="2" id="KW-0479">Metal-binding</keyword>
<dbReference type="PROSITE" id="PS00344">
    <property type="entry name" value="GATA_ZN_FINGER_1"/>
    <property type="match status" value="1"/>
</dbReference>
<proteinExistence type="predicted"/>
<dbReference type="InterPro" id="IPR039355">
    <property type="entry name" value="Transcription_factor_GATA"/>
</dbReference>
<dbReference type="PANTHER" id="PTHR10071">
    <property type="entry name" value="TRANSCRIPTION FACTOR GATA FAMILY MEMBER"/>
    <property type="match status" value="1"/>
</dbReference>
<dbReference type="CDD" id="cd00202">
    <property type="entry name" value="ZnF_GATA"/>
    <property type="match status" value="1"/>
</dbReference>
<dbReference type="InterPro" id="IPR000679">
    <property type="entry name" value="Znf_GATA"/>
</dbReference>
<organism evidence="9 10">
    <name type="scientific">Syncephalastrum racemosum</name>
    <name type="common">Filamentous fungus</name>
    <dbReference type="NCBI Taxonomy" id="13706"/>
    <lineage>
        <taxon>Eukaryota</taxon>
        <taxon>Fungi</taxon>
        <taxon>Fungi incertae sedis</taxon>
        <taxon>Mucoromycota</taxon>
        <taxon>Mucoromycotina</taxon>
        <taxon>Mucoromycetes</taxon>
        <taxon>Mucorales</taxon>
        <taxon>Syncephalastraceae</taxon>
        <taxon>Syncephalastrum</taxon>
    </lineage>
</organism>
<dbReference type="Pfam" id="PF00320">
    <property type="entry name" value="GATA"/>
    <property type="match status" value="1"/>
</dbReference>
<dbReference type="OrthoDB" id="515401at2759"/>
<evidence type="ECO:0000256" key="1">
    <source>
        <dbReference type="ARBA" id="ARBA00004123"/>
    </source>
</evidence>
<evidence type="ECO:0000256" key="2">
    <source>
        <dbReference type="ARBA" id="ARBA00022723"/>
    </source>
</evidence>
<dbReference type="PROSITE" id="PS50114">
    <property type="entry name" value="GATA_ZN_FINGER_2"/>
    <property type="match status" value="1"/>
</dbReference>
<evidence type="ECO:0000256" key="6">
    <source>
        <dbReference type="PROSITE-ProRule" id="PRU00094"/>
    </source>
</evidence>
<evidence type="ECO:0000256" key="7">
    <source>
        <dbReference type="SAM" id="MobiDB-lite"/>
    </source>
</evidence>
<dbReference type="SUPFAM" id="SSF57716">
    <property type="entry name" value="Glucocorticoid receptor-like (DNA-binding domain)"/>
    <property type="match status" value="1"/>
</dbReference>
<dbReference type="GO" id="GO:0008270">
    <property type="term" value="F:zinc ion binding"/>
    <property type="evidence" value="ECO:0007669"/>
    <property type="project" value="UniProtKB-KW"/>
</dbReference>
<dbReference type="GO" id="GO:0000978">
    <property type="term" value="F:RNA polymerase II cis-regulatory region sequence-specific DNA binding"/>
    <property type="evidence" value="ECO:0007669"/>
    <property type="project" value="TreeGrafter"/>
</dbReference>
<comment type="subcellular location">
    <subcellularLocation>
        <location evidence="1">Nucleus</location>
    </subcellularLocation>
</comment>
<keyword evidence="4" id="KW-0862">Zinc</keyword>
<dbReference type="GO" id="GO:0000122">
    <property type="term" value="P:negative regulation of transcription by RNA polymerase II"/>
    <property type="evidence" value="ECO:0007669"/>
    <property type="project" value="TreeGrafter"/>
</dbReference>
<dbReference type="SMART" id="SM00401">
    <property type="entry name" value="ZnF_GATA"/>
    <property type="match status" value="1"/>
</dbReference>
<sequence>MYAYSQQHNPHPQAYFSSPAYDGEPTSFLPPLPPSSFDPLLLEMMANDYNNTAHYASQIDPTLPTTPVSEFDSHMYMTSMMANTSCCLPTGVATAAPTAATAPGMNNSYFAAPSSVLPSHHQHRSYQDKQQPQQLQHHPLPHEDALFASSSSYFEYDSPPMSSSPPGMTPSWFADEQPLHIDPLQMMACDPLLADYSTPSPSPLTPSTSPSPVAAVTPVIGLDLDATTEDWEPRDSFSEHEQHLLDPITPPTSLEYDQEIEDDREADTLGEDESETLPDDDDADEDPDWTATASPPPQPASARRHVRKTKKSSKKLQEPSNRAPATKIDPNNVCCTNCETTNTPLWRRNAAGEPLCNACGLFLKLHGIVRPLSLKTDVIKKRNRGGGHVTKSATRTRKSRR</sequence>
<evidence type="ECO:0000256" key="4">
    <source>
        <dbReference type="ARBA" id="ARBA00022833"/>
    </source>
</evidence>
<evidence type="ECO:0000256" key="5">
    <source>
        <dbReference type="ARBA" id="ARBA00023242"/>
    </source>
</evidence>
<feature type="compositionally biased region" description="Acidic residues" evidence="7">
    <location>
        <begin position="256"/>
        <end position="288"/>
    </location>
</feature>
<protein>
    <recommendedName>
        <fullName evidence="8">GATA-type domain-containing protein</fullName>
    </recommendedName>
</protein>
<evidence type="ECO:0000313" key="10">
    <source>
        <dbReference type="Proteomes" id="UP000242180"/>
    </source>
</evidence>
<gene>
    <name evidence="9" type="ORF">BCR43DRAFT_493056</name>
</gene>
<dbReference type="FunFam" id="3.30.50.10:FF:000007">
    <property type="entry name" value="Nitrogen regulatory AreA, N-terminal"/>
    <property type="match status" value="1"/>
</dbReference>
<accession>A0A1X2H9Y2</accession>